<dbReference type="EMBL" id="CP022601">
    <property type="protein sequence ID" value="AXJ14089.1"/>
    <property type="molecule type" value="Genomic_DNA"/>
</dbReference>
<protein>
    <submittedName>
        <fullName evidence="1">Uncharacterized protein</fullName>
    </submittedName>
</protein>
<dbReference type="RefSeq" id="WP_115131012.1">
    <property type="nucleotide sequence ID" value="NZ_CP022601.1"/>
</dbReference>
<dbReference type="AlphaFoldDB" id="A0A345VMY7"/>
<name>A0A345VMY7_9STRE</name>
<gene>
    <name evidence="1" type="ORF">Sp14A_22070</name>
</gene>
<organism evidence="1 2">
    <name type="scientific">Streptococcus pluranimalium</name>
    <dbReference type="NCBI Taxonomy" id="82348"/>
    <lineage>
        <taxon>Bacteria</taxon>
        <taxon>Bacillati</taxon>
        <taxon>Bacillota</taxon>
        <taxon>Bacilli</taxon>
        <taxon>Lactobacillales</taxon>
        <taxon>Streptococcaceae</taxon>
        <taxon>Streptococcus</taxon>
    </lineage>
</organism>
<reference evidence="1 2" key="1">
    <citation type="submission" date="2017-07" db="EMBL/GenBank/DDBJ databases">
        <title>Streptococcus pluranimalium as cause of bovine abortion.</title>
        <authorList>
            <person name="Rodriguez Campos S."/>
            <person name="Gobeli Brawand S."/>
            <person name="Brodard I."/>
            <person name="Rychener L."/>
            <person name="Perreten V."/>
        </authorList>
    </citation>
    <scope>NUCLEOTIDE SEQUENCE [LARGE SCALE GENOMIC DNA]</scope>
    <source>
        <strain evidence="1 2">14A0014</strain>
    </source>
</reference>
<evidence type="ECO:0000313" key="1">
    <source>
        <dbReference type="EMBL" id="AXJ14089.1"/>
    </source>
</evidence>
<evidence type="ECO:0000313" key="2">
    <source>
        <dbReference type="Proteomes" id="UP000255411"/>
    </source>
</evidence>
<dbReference type="Proteomes" id="UP000255411">
    <property type="component" value="Chromosome"/>
</dbReference>
<proteinExistence type="predicted"/>
<accession>A0A345VMY7</accession>
<sequence>MAQLGQKEKQILTLVGELSEQLTSNNFREAYSTAGKLNASLKGDDIIQLPIDTIEQIKTQLRFYYRHNDELNNAGRKLYGTGKKLAELASL</sequence>